<evidence type="ECO:0000313" key="6">
    <source>
        <dbReference type="Proteomes" id="UP000499080"/>
    </source>
</evidence>
<dbReference type="EMBL" id="BGPR01054611">
    <property type="protein sequence ID" value="GBO31342.1"/>
    <property type="molecule type" value="Genomic_DNA"/>
</dbReference>
<comment type="caution">
    <text evidence="4">The sequence shown here is derived from an EMBL/GenBank/DDBJ whole genome shotgun (WGS) entry which is preliminary data.</text>
</comment>
<evidence type="ECO:0000313" key="4">
    <source>
        <dbReference type="EMBL" id="GBO31342.1"/>
    </source>
</evidence>
<organism evidence="4 6">
    <name type="scientific">Araneus ventricosus</name>
    <name type="common">Orbweaver spider</name>
    <name type="synonym">Epeira ventricosa</name>
    <dbReference type="NCBI Taxonomy" id="182803"/>
    <lineage>
        <taxon>Eukaryota</taxon>
        <taxon>Metazoa</taxon>
        <taxon>Ecdysozoa</taxon>
        <taxon>Arthropoda</taxon>
        <taxon>Chelicerata</taxon>
        <taxon>Arachnida</taxon>
        <taxon>Araneae</taxon>
        <taxon>Araneomorphae</taxon>
        <taxon>Entelegynae</taxon>
        <taxon>Araneoidea</taxon>
        <taxon>Araneidae</taxon>
        <taxon>Araneus</taxon>
    </lineage>
</organism>
<evidence type="ECO:0000256" key="1">
    <source>
        <dbReference type="SAM" id="MobiDB-lite"/>
    </source>
</evidence>
<proteinExistence type="predicted"/>
<dbReference type="EMBL" id="BGPR01054607">
    <property type="protein sequence ID" value="GBO31335.1"/>
    <property type="molecule type" value="Genomic_DNA"/>
</dbReference>
<evidence type="ECO:0000313" key="2">
    <source>
        <dbReference type="EMBL" id="GBO31335.1"/>
    </source>
</evidence>
<accession>A0A4Y2W2Y6</accession>
<name>A0A4Y2W2Y6_ARAVE</name>
<dbReference type="EMBL" id="BGPR01054615">
    <property type="protein sequence ID" value="GBO31343.1"/>
    <property type="molecule type" value="Genomic_DNA"/>
</dbReference>
<dbReference type="EMBL" id="BGPR01054609">
    <property type="protein sequence ID" value="GBO31339.1"/>
    <property type="molecule type" value="Genomic_DNA"/>
</dbReference>
<keyword evidence="6" id="KW-1185">Reference proteome</keyword>
<dbReference type="Proteomes" id="UP000499080">
    <property type="component" value="Unassembled WGS sequence"/>
</dbReference>
<evidence type="ECO:0000313" key="5">
    <source>
        <dbReference type="EMBL" id="GBO31343.1"/>
    </source>
</evidence>
<dbReference type="AlphaFoldDB" id="A0A4Y2W2Y6"/>
<gene>
    <name evidence="3" type="ORF">AVEN_15978_1</name>
    <name evidence="5" type="ORF">AVEN_218049_1</name>
    <name evidence="2" type="ORF">AVEN_236876_1</name>
    <name evidence="4" type="ORF">AVEN_40324_1</name>
</gene>
<reference evidence="4 6" key="1">
    <citation type="journal article" date="2019" name="Sci. Rep.">
        <title>Orb-weaving spider Araneus ventricosus genome elucidates the spidroin gene catalogue.</title>
        <authorList>
            <person name="Kono N."/>
            <person name="Nakamura H."/>
            <person name="Ohtoshi R."/>
            <person name="Moran D.A.P."/>
            <person name="Shinohara A."/>
            <person name="Yoshida Y."/>
            <person name="Fujiwara M."/>
            <person name="Mori M."/>
            <person name="Tomita M."/>
            <person name="Arakawa K."/>
        </authorList>
    </citation>
    <scope>NUCLEOTIDE SEQUENCE [LARGE SCALE GENOMIC DNA]</scope>
</reference>
<protein>
    <submittedName>
        <fullName evidence="4">Uncharacterized protein</fullName>
    </submittedName>
</protein>
<feature type="region of interest" description="Disordered" evidence="1">
    <location>
        <begin position="107"/>
        <end position="129"/>
    </location>
</feature>
<evidence type="ECO:0000313" key="3">
    <source>
        <dbReference type="EMBL" id="GBO31339.1"/>
    </source>
</evidence>
<feature type="compositionally biased region" description="Basic and acidic residues" evidence="1">
    <location>
        <begin position="117"/>
        <end position="129"/>
    </location>
</feature>
<sequence>MSDFSAPFEVPHGADRPFSYVTYYSATVSLIVSLDSAEITWFRNFLYLYLKPHEGDCGLVVRLRRWSWKVPSSKPESPSCIGPAARYIIRTGSDSPQLVWCGSLAREGRAQVPSSSSDRDSELHCEARI</sequence>